<dbReference type="InterPro" id="IPR023885">
    <property type="entry name" value="4Fe4S-binding_SPASM_dom"/>
</dbReference>
<organism evidence="8 9">
    <name type="scientific">Desulfocucumis palustris</name>
    <dbReference type="NCBI Taxonomy" id="1898651"/>
    <lineage>
        <taxon>Bacteria</taxon>
        <taxon>Bacillati</taxon>
        <taxon>Bacillota</taxon>
        <taxon>Clostridia</taxon>
        <taxon>Eubacteriales</taxon>
        <taxon>Desulfocucumaceae</taxon>
        <taxon>Desulfocucumis</taxon>
    </lineage>
</organism>
<feature type="domain" description="Radical SAM core" evidence="7">
    <location>
        <begin position="22"/>
        <end position="258"/>
    </location>
</feature>
<dbReference type="Pfam" id="PF13186">
    <property type="entry name" value="SPASM"/>
    <property type="match status" value="1"/>
</dbReference>
<dbReference type="GO" id="GO:0046872">
    <property type="term" value="F:metal ion binding"/>
    <property type="evidence" value="ECO:0007669"/>
    <property type="project" value="UniProtKB-KW"/>
</dbReference>
<evidence type="ECO:0000256" key="6">
    <source>
        <dbReference type="ARBA" id="ARBA00023014"/>
    </source>
</evidence>
<evidence type="ECO:0000256" key="1">
    <source>
        <dbReference type="ARBA" id="ARBA00001966"/>
    </source>
</evidence>
<dbReference type="SFLD" id="SFLDG01387">
    <property type="entry name" value="BtrN-like_SPASM_domain_contain"/>
    <property type="match status" value="1"/>
</dbReference>
<keyword evidence="4" id="KW-0479">Metal-binding</keyword>
<dbReference type="InterPro" id="IPR034391">
    <property type="entry name" value="AdoMet-like_SPASM_containing"/>
</dbReference>
<dbReference type="Proteomes" id="UP000239549">
    <property type="component" value="Unassembled WGS sequence"/>
</dbReference>
<dbReference type="EMBL" id="BFAV01000102">
    <property type="protein sequence ID" value="GBF33442.1"/>
    <property type="molecule type" value="Genomic_DNA"/>
</dbReference>
<keyword evidence="9" id="KW-1185">Reference proteome</keyword>
<evidence type="ECO:0000256" key="2">
    <source>
        <dbReference type="ARBA" id="ARBA00022485"/>
    </source>
</evidence>
<reference evidence="9" key="1">
    <citation type="submission" date="2018-02" db="EMBL/GenBank/DDBJ databases">
        <title>Genome sequence of Desulfocucumis palustris strain NAW-5.</title>
        <authorList>
            <person name="Watanabe M."/>
            <person name="Kojima H."/>
            <person name="Fukui M."/>
        </authorList>
    </citation>
    <scope>NUCLEOTIDE SEQUENCE [LARGE SCALE GENOMIC DNA]</scope>
    <source>
        <strain evidence="9">NAW-5</strain>
    </source>
</reference>
<evidence type="ECO:0000259" key="7">
    <source>
        <dbReference type="PROSITE" id="PS51918"/>
    </source>
</evidence>
<dbReference type="InterPro" id="IPR050377">
    <property type="entry name" value="Radical_SAM_PqqE_MftC-like"/>
</dbReference>
<protein>
    <submittedName>
        <fullName evidence="8">Radical SAM protein</fullName>
    </submittedName>
</protein>
<evidence type="ECO:0000256" key="4">
    <source>
        <dbReference type="ARBA" id="ARBA00022723"/>
    </source>
</evidence>
<sequence>MKAEIKPSYDLNRKRLADIIPLSTPFTIFIEPTRHCNFKCFYCLHSTRGREKGEFAKTGYQIKHMDFSMYELIIGQLMSFPEHPKRIVFSGLGEPLMNPRLPEMIKRAGDSGAAQRLDILTNASLLTPELSDALIAAGVTRIQVSLQGLDARKYKEVSGVTVDFDRMYENLIYLYQHKGNCSIFIKIIDSLLEGEADRERFYNLFGDICDQIFIEHLITLQQQMGDLGGRADDSRNINNEEVFFRNVCPVIFYMLQIDVDGNVFPCPVGGLPKHFALGNIQDQSLSRIWNGRRRTNLIRAHLMLNRKKFPVCATCATCATVLDETEFLDDAAGRLLKFFNIN</sequence>
<evidence type="ECO:0000313" key="9">
    <source>
        <dbReference type="Proteomes" id="UP000239549"/>
    </source>
</evidence>
<dbReference type="SFLD" id="SFLDG01067">
    <property type="entry name" value="SPASM/twitch_domain_containing"/>
    <property type="match status" value="1"/>
</dbReference>
<dbReference type="GO" id="GO:0051536">
    <property type="term" value="F:iron-sulfur cluster binding"/>
    <property type="evidence" value="ECO:0007669"/>
    <property type="project" value="UniProtKB-KW"/>
</dbReference>
<dbReference type="CDD" id="cd21109">
    <property type="entry name" value="SPASM"/>
    <property type="match status" value="1"/>
</dbReference>
<dbReference type="InterPro" id="IPR013785">
    <property type="entry name" value="Aldolase_TIM"/>
</dbReference>
<evidence type="ECO:0000313" key="8">
    <source>
        <dbReference type="EMBL" id="GBF33442.1"/>
    </source>
</evidence>
<comment type="caution">
    <text evidence="8">The sequence shown here is derived from an EMBL/GenBank/DDBJ whole genome shotgun (WGS) entry which is preliminary data.</text>
</comment>
<dbReference type="GO" id="GO:0003824">
    <property type="term" value="F:catalytic activity"/>
    <property type="evidence" value="ECO:0007669"/>
    <property type="project" value="InterPro"/>
</dbReference>
<dbReference type="PANTHER" id="PTHR11228:SF7">
    <property type="entry name" value="PQQA PEPTIDE CYCLASE"/>
    <property type="match status" value="1"/>
</dbReference>
<keyword evidence="6" id="KW-0411">Iron-sulfur</keyword>
<gene>
    <name evidence="8" type="ORF">DCCM_2543</name>
</gene>
<dbReference type="PROSITE" id="PS51918">
    <property type="entry name" value="RADICAL_SAM"/>
    <property type="match status" value="1"/>
</dbReference>
<keyword evidence="5" id="KW-0408">Iron</keyword>
<evidence type="ECO:0000256" key="3">
    <source>
        <dbReference type="ARBA" id="ARBA00022691"/>
    </source>
</evidence>
<dbReference type="AlphaFoldDB" id="A0A2L2XBI7"/>
<dbReference type="Gene3D" id="3.20.20.70">
    <property type="entry name" value="Aldolase class I"/>
    <property type="match status" value="1"/>
</dbReference>
<keyword evidence="2" id="KW-0004">4Fe-4S</keyword>
<dbReference type="SUPFAM" id="SSF102114">
    <property type="entry name" value="Radical SAM enzymes"/>
    <property type="match status" value="1"/>
</dbReference>
<dbReference type="Pfam" id="PF04055">
    <property type="entry name" value="Radical_SAM"/>
    <property type="match status" value="1"/>
</dbReference>
<name>A0A2L2XBI7_9FIRM</name>
<dbReference type="PANTHER" id="PTHR11228">
    <property type="entry name" value="RADICAL SAM DOMAIN PROTEIN"/>
    <property type="match status" value="1"/>
</dbReference>
<proteinExistence type="predicted"/>
<comment type="cofactor">
    <cofactor evidence="1">
        <name>[4Fe-4S] cluster</name>
        <dbReference type="ChEBI" id="CHEBI:49883"/>
    </cofactor>
</comment>
<dbReference type="InterPro" id="IPR007197">
    <property type="entry name" value="rSAM"/>
</dbReference>
<dbReference type="SFLD" id="SFLDS00029">
    <property type="entry name" value="Radical_SAM"/>
    <property type="match status" value="1"/>
</dbReference>
<dbReference type="InterPro" id="IPR058240">
    <property type="entry name" value="rSAM_sf"/>
</dbReference>
<dbReference type="CDD" id="cd01335">
    <property type="entry name" value="Radical_SAM"/>
    <property type="match status" value="1"/>
</dbReference>
<keyword evidence="3" id="KW-0949">S-adenosyl-L-methionine</keyword>
<accession>A0A2L2XBI7</accession>
<dbReference type="RefSeq" id="WP_104371841.1">
    <property type="nucleotide sequence ID" value="NZ_BFAV01000102.1"/>
</dbReference>
<dbReference type="OrthoDB" id="9810775at2"/>
<evidence type="ECO:0000256" key="5">
    <source>
        <dbReference type="ARBA" id="ARBA00023004"/>
    </source>
</evidence>